<accession>A0A9D1J897</accession>
<evidence type="ECO:0000256" key="1">
    <source>
        <dbReference type="SAM" id="MobiDB-lite"/>
    </source>
</evidence>
<feature type="compositionally biased region" description="Acidic residues" evidence="1">
    <location>
        <begin position="92"/>
        <end position="101"/>
    </location>
</feature>
<proteinExistence type="predicted"/>
<sequence>MGKYKKCPRCELNYIKQDEDMCDVCKAELGLDSSIVLLDDIIDDDEPLKLCPVCKAAYIGMDEEMCENCLAHEKQAEASEDEDNDDWRTYLDDEDTDDAADADIISLDELGEDEKFDDEDEFEDEENKDVELDDYPDDFDEDFDDDFDDEDDDDEDDDEDE</sequence>
<reference evidence="2" key="2">
    <citation type="journal article" date="2021" name="PeerJ">
        <title>Extensive microbial diversity within the chicken gut microbiome revealed by metagenomics and culture.</title>
        <authorList>
            <person name="Gilroy R."/>
            <person name="Ravi A."/>
            <person name="Getino M."/>
            <person name="Pursley I."/>
            <person name="Horton D.L."/>
            <person name="Alikhan N.F."/>
            <person name="Baker D."/>
            <person name="Gharbi K."/>
            <person name="Hall N."/>
            <person name="Watson M."/>
            <person name="Adriaenssens E.M."/>
            <person name="Foster-Nyarko E."/>
            <person name="Jarju S."/>
            <person name="Secka A."/>
            <person name="Antonio M."/>
            <person name="Oren A."/>
            <person name="Chaudhuri R.R."/>
            <person name="La Ragione R."/>
            <person name="Hildebrand F."/>
            <person name="Pallen M.J."/>
        </authorList>
    </citation>
    <scope>NUCLEOTIDE SEQUENCE</scope>
    <source>
        <strain evidence="2">CHK121-14286</strain>
    </source>
</reference>
<dbReference type="EMBL" id="DVHL01000036">
    <property type="protein sequence ID" value="HIR66126.1"/>
    <property type="molecule type" value="Genomic_DNA"/>
</dbReference>
<evidence type="ECO:0000313" key="2">
    <source>
        <dbReference type="EMBL" id="HIR66126.1"/>
    </source>
</evidence>
<feature type="region of interest" description="Disordered" evidence="1">
    <location>
        <begin position="75"/>
        <end position="161"/>
    </location>
</feature>
<gene>
    <name evidence="2" type="ORF">IAC95_04535</name>
</gene>
<evidence type="ECO:0000313" key="3">
    <source>
        <dbReference type="Proteomes" id="UP000824200"/>
    </source>
</evidence>
<dbReference type="Proteomes" id="UP000824200">
    <property type="component" value="Unassembled WGS sequence"/>
</dbReference>
<dbReference type="AlphaFoldDB" id="A0A9D1J897"/>
<organism evidence="2 3">
    <name type="scientific">Candidatus Fimimonas gallinarum</name>
    <dbReference type="NCBI Taxonomy" id="2840821"/>
    <lineage>
        <taxon>Bacteria</taxon>
        <taxon>Pseudomonadati</taxon>
        <taxon>Myxococcota</taxon>
        <taxon>Myxococcia</taxon>
        <taxon>Myxococcales</taxon>
        <taxon>Cystobacterineae</taxon>
        <taxon>Myxococcaceae</taxon>
        <taxon>Myxococcaceae incertae sedis</taxon>
        <taxon>Candidatus Fimimonas</taxon>
    </lineage>
</organism>
<name>A0A9D1J897_9BACT</name>
<comment type="caution">
    <text evidence="2">The sequence shown here is derived from an EMBL/GenBank/DDBJ whole genome shotgun (WGS) entry which is preliminary data.</text>
</comment>
<feature type="compositionally biased region" description="Acidic residues" evidence="1">
    <location>
        <begin position="109"/>
        <end position="161"/>
    </location>
</feature>
<protein>
    <submittedName>
        <fullName evidence="2">Uncharacterized protein</fullName>
    </submittedName>
</protein>
<reference evidence="2" key="1">
    <citation type="submission" date="2020-10" db="EMBL/GenBank/DDBJ databases">
        <authorList>
            <person name="Gilroy R."/>
        </authorList>
    </citation>
    <scope>NUCLEOTIDE SEQUENCE</scope>
    <source>
        <strain evidence="2">CHK121-14286</strain>
    </source>
</reference>